<name>A0A932A881_9BACT</name>
<feature type="domain" description="Creatinase N-terminal" evidence="4">
    <location>
        <begin position="61"/>
        <end position="200"/>
    </location>
</feature>
<dbReference type="InterPro" id="IPR029149">
    <property type="entry name" value="Creatin/AminoP/Spt16_N"/>
</dbReference>
<keyword evidence="5" id="KW-0645">Protease</keyword>
<dbReference type="Pfam" id="PF00557">
    <property type="entry name" value="Peptidase_M24"/>
    <property type="match status" value="1"/>
</dbReference>
<dbReference type="Gene3D" id="3.40.350.10">
    <property type="entry name" value="Creatinase/prolidase N-terminal domain"/>
    <property type="match status" value="1"/>
</dbReference>
<dbReference type="InterPro" id="IPR036005">
    <property type="entry name" value="Creatinase/aminopeptidase-like"/>
</dbReference>
<keyword evidence="2" id="KW-0732">Signal</keyword>
<dbReference type="InterPro" id="IPR000994">
    <property type="entry name" value="Pept_M24"/>
</dbReference>
<dbReference type="PANTHER" id="PTHR46112">
    <property type="entry name" value="AMINOPEPTIDASE"/>
    <property type="match status" value="1"/>
</dbReference>
<dbReference type="SUPFAM" id="SSF53092">
    <property type="entry name" value="Creatinase/prolidase N-terminal domain"/>
    <property type="match status" value="1"/>
</dbReference>
<evidence type="ECO:0000256" key="1">
    <source>
        <dbReference type="SAM" id="MobiDB-lite"/>
    </source>
</evidence>
<dbReference type="PROSITE" id="PS51318">
    <property type="entry name" value="TAT"/>
    <property type="match status" value="1"/>
</dbReference>
<proteinExistence type="predicted"/>
<keyword evidence="5" id="KW-0378">Hydrolase</keyword>
<dbReference type="EMBL" id="JACPNR010000007">
    <property type="protein sequence ID" value="MBI2678362.1"/>
    <property type="molecule type" value="Genomic_DNA"/>
</dbReference>
<comment type="caution">
    <text evidence="5">The sequence shown here is derived from an EMBL/GenBank/DDBJ whole genome shotgun (WGS) entry which is preliminary data.</text>
</comment>
<evidence type="ECO:0000259" key="4">
    <source>
        <dbReference type="Pfam" id="PF01321"/>
    </source>
</evidence>
<feature type="domain" description="Peptidase M24" evidence="3">
    <location>
        <begin position="207"/>
        <end position="415"/>
    </location>
</feature>
<dbReference type="SUPFAM" id="SSF55920">
    <property type="entry name" value="Creatinase/aminopeptidase"/>
    <property type="match status" value="1"/>
</dbReference>
<reference evidence="5" key="1">
    <citation type="submission" date="2020-07" db="EMBL/GenBank/DDBJ databases">
        <title>Huge and variable diversity of episymbiotic CPR bacteria and DPANN archaea in groundwater ecosystems.</title>
        <authorList>
            <person name="He C.Y."/>
            <person name="Keren R."/>
            <person name="Whittaker M."/>
            <person name="Farag I.F."/>
            <person name="Doudna J."/>
            <person name="Cate J.H.D."/>
            <person name="Banfield J.F."/>
        </authorList>
    </citation>
    <scope>NUCLEOTIDE SEQUENCE</scope>
    <source>
        <strain evidence="5">NC_groundwater_580_Pr5_B-0.1um_64_19</strain>
    </source>
</reference>
<evidence type="ECO:0000313" key="6">
    <source>
        <dbReference type="Proteomes" id="UP000779809"/>
    </source>
</evidence>
<dbReference type="Pfam" id="PF01321">
    <property type="entry name" value="Creatinase_N"/>
    <property type="match status" value="1"/>
</dbReference>
<protein>
    <submittedName>
        <fullName evidence="5">Aminopeptidase P family protein</fullName>
    </submittedName>
</protein>
<evidence type="ECO:0000313" key="5">
    <source>
        <dbReference type="EMBL" id="MBI2678362.1"/>
    </source>
</evidence>
<feature type="chain" id="PRO_5037321885" evidence="2">
    <location>
        <begin position="28"/>
        <end position="440"/>
    </location>
</feature>
<dbReference type="NCBIfam" id="TIGR01409">
    <property type="entry name" value="TAT_signal_seq"/>
    <property type="match status" value="1"/>
</dbReference>
<dbReference type="Proteomes" id="UP000779809">
    <property type="component" value="Unassembled WGS sequence"/>
</dbReference>
<sequence>MRSTRRGFLKGVGIAAGVALAQPAALAGDATPCKPLPEPIARLKSRKSEAKPITKEERAQRLERARELMRQNKLDAVFLTGGTSLQYFSGISWWLSERLFAMVLPAKGDAFFVCPAFEQDRAQEQIESGLGWKEPEMRLWQEDESPYALVAAGLKQRGLATATLGVEERVYWVYSEGVGKAAPAARLTSATPVTAGCRMIKSAHELELMTLANQVTLTAYEAAYRSLQPGMTRRDFAGFVEQAHARLGFEGGAGVQVGENSALPHGSVKPQVVKEGAILLVDGGCSVEGYQSDISRTFVLGKPTEKMKQVFDVVHRAQSAALAAAKPGVACETVDAAARKIIREAGFGPDYNHFTHRVGHGIGMDGHEWPYLVRAKNVRGDKPALAPGMCFSDEPGIYIRGEFGVRLEDDMHITENGAELFTPQSPSLEEPFGPSTFRTK</sequence>
<dbReference type="InterPro" id="IPR050659">
    <property type="entry name" value="Peptidase_M24B"/>
</dbReference>
<feature type="signal peptide" evidence="2">
    <location>
        <begin position="1"/>
        <end position="27"/>
    </location>
</feature>
<dbReference type="GO" id="GO:0004177">
    <property type="term" value="F:aminopeptidase activity"/>
    <property type="evidence" value="ECO:0007669"/>
    <property type="project" value="UniProtKB-KW"/>
</dbReference>
<evidence type="ECO:0000259" key="3">
    <source>
        <dbReference type="Pfam" id="PF00557"/>
    </source>
</evidence>
<keyword evidence="5" id="KW-0031">Aminopeptidase</keyword>
<dbReference type="PANTHER" id="PTHR46112:SF3">
    <property type="entry name" value="AMINOPEPTIDASE YPDF"/>
    <property type="match status" value="1"/>
</dbReference>
<dbReference type="InterPro" id="IPR019546">
    <property type="entry name" value="TAT_signal_bac_arc"/>
</dbReference>
<dbReference type="InterPro" id="IPR000587">
    <property type="entry name" value="Creatinase_N"/>
</dbReference>
<dbReference type="Gene3D" id="3.90.230.10">
    <property type="entry name" value="Creatinase/methionine aminopeptidase superfamily"/>
    <property type="match status" value="1"/>
</dbReference>
<organism evidence="5 6">
    <name type="scientific">Candidatus Korobacter versatilis</name>
    <dbReference type="NCBI Taxonomy" id="658062"/>
    <lineage>
        <taxon>Bacteria</taxon>
        <taxon>Pseudomonadati</taxon>
        <taxon>Acidobacteriota</taxon>
        <taxon>Terriglobia</taxon>
        <taxon>Terriglobales</taxon>
        <taxon>Candidatus Korobacteraceae</taxon>
        <taxon>Candidatus Korobacter</taxon>
    </lineage>
</organism>
<dbReference type="InterPro" id="IPR006311">
    <property type="entry name" value="TAT_signal"/>
</dbReference>
<dbReference type="AlphaFoldDB" id="A0A932A881"/>
<gene>
    <name evidence="5" type="ORF">HYX28_06240</name>
</gene>
<evidence type="ECO:0000256" key="2">
    <source>
        <dbReference type="SAM" id="SignalP"/>
    </source>
</evidence>
<accession>A0A932A881</accession>
<feature type="region of interest" description="Disordered" evidence="1">
    <location>
        <begin position="420"/>
        <end position="440"/>
    </location>
</feature>